<organism evidence="2 3">
    <name type="scientific">Mycolicibacterium holsaticum</name>
    <dbReference type="NCBI Taxonomy" id="152142"/>
    <lineage>
        <taxon>Bacteria</taxon>
        <taxon>Bacillati</taxon>
        <taxon>Actinomycetota</taxon>
        <taxon>Actinomycetes</taxon>
        <taxon>Mycobacteriales</taxon>
        <taxon>Mycobacteriaceae</taxon>
        <taxon>Mycolicibacterium</taxon>
    </lineage>
</organism>
<gene>
    <name evidence="2" type="ORF">BHQ17_10505</name>
</gene>
<dbReference type="PANTHER" id="PTHR43358">
    <property type="entry name" value="ALPHA/BETA-HYDROLASE"/>
    <property type="match status" value="1"/>
</dbReference>
<dbReference type="Gene3D" id="3.40.50.1820">
    <property type="entry name" value="alpha/beta hydrolase"/>
    <property type="match status" value="1"/>
</dbReference>
<name>A0A1E3RVV7_9MYCO</name>
<feature type="domain" description="Serine aminopeptidase S33" evidence="1">
    <location>
        <begin position="29"/>
        <end position="130"/>
    </location>
</feature>
<dbReference type="PANTHER" id="PTHR43358:SF4">
    <property type="entry name" value="ALPHA_BETA HYDROLASE FOLD-1 DOMAIN-CONTAINING PROTEIN"/>
    <property type="match status" value="1"/>
</dbReference>
<dbReference type="InterPro" id="IPR029058">
    <property type="entry name" value="AB_hydrolase_fold"/>
</dbReference>
<accession>A0A1E3RVV7</accession>
<comment type="caution">
    <text evidence="2">The sequence shown here is derived from an EMBL/GenBank/DDBJ whole genome shotgun (WGS) entry which is preliminary data.</text>
</comment>
<proteinExistence type="predicted"/>
<dbReference type="RefSeq" id="WP_069405178.1">
    <property type="nucleotide sequence ID" value="NZ_MIGZ01000050.1"/>
</dbReference>
<dbReference type="Proteomes" id="UP000094243">
    <property type="component" value="Unassembled WGS sequence"/>
</dbReference>
<sequence>MNVRVEDVSLRTADGQLLAADLYHPTDAPVGGVVVVHGFSAHRRLDEITEQASALTNAGFVVLAYDGRGHGMSGGECTLGRMEVHDVESAVTHLRGRTDRVVTVGASMGALAVLSHATTDHALAGIVLVSIPSGWRSVLTARGFAAAVFTRTPAGRAYMYRATGTRVSRRWASPGVPTAQVKRVGVPVALVHGRQDAMIRSVAAVQVYGAAAEPRRIEIVDAMGHAFCSPAVDAVTRAVEWAFQQPVSPKPSAPGPPTPPR</sequence>
<evidence type="ECO:0000313" key="2">
    <source>
        <dbReference type="EMBL" id="ODQ94056.1"/>
    </source>
</evidence>
<dbReference type="InterPro" id="IPR022742">
    <property type="entry name" value="Hydrolase_4"/>
</dbReference>
<dbReference type="Pfam" id="PF12146">
    <property type="entry name" value="Hydrolase_4"/>
    <property type="match status" value="1"/>
</dbReference>
<dbReference type="SUPFAM" id="SSF53474">
    <property type="entry name" value="alpha/beta-Hydrolases"/>
    <property type="match status" value="1"/>
</dbReference>
<dbReference type="AlphaFoldDB" id="A0A1E3RVV7"/>
<dbReference type="InterPro" id="IPR052920">
    <property type="entry name" value="DNA-binding_regulatory"/>
</dbReference>
<dbReference type="EMBL" id="MIGZ01000050">
    <property type="protein sequence ID" value="ODQ94056.1"/>
    <property type="molecule type" value="Genomic_DNA"/>
</dbReference>
<protein>
    <recommendedName>
        <fullName evidence="1">Serine aminopeptidase S33 domain-containing protein</fullName>
    </recommendedName>
</protein>
<evidence type="ECO:0000313" key="3">
    <source>
        <dbReference type="Proteomes" id="UP000094243"/>
    </source>
</evidence>
<keyword evidence="3" id="KW-1185">Reference proteome</keyword>
<reference evidence="3" key="1">
    <citation type="submission" date="2016-09" db="EMBL/GenBank/DDBJ databases">
        <authorList>
            <person name="Greninger A.L."/>
            <person name="Jerome K.R."/>
            <person name="Mcnair B."/>
            <person name="Wallis C."/>
            <person name="Fang F."/>
        </authorList>
    </citation>
    <scope>NUCLEOTIDE SEQUENCE [LARGE SCALE GENOMIC DNA]</scope>
    <source>
        <strain evidence="3">M7</strain>
    </source>
</reference>
<evidence type="ECO:0000259" key="1">
    <source>
        <dbReference type="Pfam" id="PF12146"/>
    </source>
</evidence>